<evidence type="ECO:0000313" key="2">
    <source>
        <dbReference type="Proteomes" id="UP000178534"/>
    </source>
</evidence>
<dbReference type="AlphaFoldDB" id="A0A1G2DE19"/>
<name>A0A1G2DE19_9BACT</name>
<proteinExistence type="predicted"/>
<protein>
    <submittedName>
        <fullName evidence="1">Uncharacterized protein</fullName>
    </submittedName>
</protein>
<sequence length="167" mass="19081">MYNIGEDDDLIQLTQIPQPDPLRPYPSIFTDGDRLFLAYYLAGEAGSENPVPISGIDAVASAALFSFNYTRMHMFGLPNDESLDQHPLSSRGLRGHGAFEVKNSSWVRRLEKTNKNYRQHAPERYDSLRHFIFTFHDNTFECLAEDYTLSIETESITNLMQKAADTR</sequence>
<comment type="caution">
    <text evidence="1">The sequence shown here is derived from an EMBL/GenBank/DDBJ whole genome shotgun (WGS) entry which is preliminary data.</text>
</comment>
<dbReference type="EMBL" id="MHLP01000031">
    <property type="protein sequence ID" value="OGZ11887.1"/>
    <property type="molecule type" value="Genomic_DNA"/>
</dbReference>
<evidence type="ECO:0000313" key="1">
    <source>
        <dbReference type="EMBL" id="OGZ11887.1"/>
    </source>
</evidence>
<gene>
    <name evidence="1" type="ORF">A2942_01845</name>
</gene>
<dbReference type="Proteomes" id="UP000178534">
    <property type="component" value="Unassembled WGS sequence"/>
</dbReference>
<organism evidence="1 2">
    <name type="scientific">Candidatus Lloydbacteria bacterium RIFCSPLOWO2_01_FULL_50_20</name>
    <dbReference type="NCBI Taxonomy" id="1798665"/>
    <lineage>
        <taxon>Bacteria</taxon>
        <taxon>Candidatus Lloydiibacteriota</taxon>
    </lineage>
</organism>
<accession>A0A1G2DE19</accession>
<reference evidence="1 2" key="1">
    <citation type="journal article" date="2016" name="Nat. Commun.">
        <title>Thousands of microbial genomes shed light on interconnected biogeochemical processes in an aquifer system.</title>
        <authorList>
            <person name="Anantharaman K."/>
            <person name="Brown C.T."/>
            <person name="Hug L.A."/>
            <person name="Sharon I."/>
            <person name="Castelle C.J."/>
            <person name="Probst A.J."/>
            <person name="Thomas B.C."/>
            <person name="Singh A."/>
            <person name="Wilkins M.J."/>
            <person name="Karaoz U."/>
            <person name="Brodie E.L."/>
            <person name="Williams K.H."/>
            <person name="Hubbard S.S."/>
            <person name="Banfield J.F."/>
        </authorList>
    </citation>
    <scope>NUCLEOTIDE SEQUENCE [LARGE SCALE GENOMIC DNA]</scope>
</reference>